<feature type="transmembrane region" description="Helical" evidence="1">
    <location>
        <begin position="41"/>
        <end position="66"/>
    </location>
</feature>
<keyword evidence="1" id="KW-0472">Membrane</keyword>
<organism evidence="2 3">
    <name type="scientific">Halarchaeum nitratireducens</name>
    <dbReference type="NCBI Taxonomy" id="489913"/>
    <lineage>
        <taxon>Archaea</taxon>
        <taxon>Methanobacteriati</taxon>
        <taxon>Methanobacteriota</taxon>
        <taxon>Stenosarchaea group</taxon>
        <taxon>Halobacteria</taxon>
        <taxon>Halobacteriales</taxon>
        <taxon>Halobacteriaceae</taxon>
    </lineage>
</organism>
<sequence>MNRNEMLGEVVFSGIMSFFIGMVASTVLVIVFSGLGPGFVMRWLTSVVLAFIIAWPTAVVCTPLAVRIQNRLPVPNNQAVS</sequence>
<name>A0A830GD57_9EURY</name>
<dbReference type="InterPro" id="IPR021529">
    <property type="entry name" value="DUF2798"/>
</dbReference>
<dbReference type="Proteomes" id="UP000608850">
    <property type="component" value="Unassembled WGS sequence"/>
</dbReference>
<feature type="transmembrane region" description="Helical" evidence="1">
    <location>
        <begin position="12"/>
        <end position="35"/>
    </location>
</feature>
<dbReference type="EMBL" id="BMOQ01000006">
    <property type="protein sequence ID" value="GGN22062.1"/>
    <property type="molecule type" value="Genomic_DNA"/>
</dbReference>
<dbReference type="RefSeq" id="WP_188879273.1">
    <property type="nucleotide sequence ID" value="NZ_BMOQ01000006.1"/>
</dbReference>
<proteinExistence type="predicted"/>
<protein>
    <recommendedName>
        <fullName evidence="4">DUF2798 domain-containing protein</fullName>
    </recommendedName>
</protein>
<reference evidence="2 3" key="1">
    <citation type="journal article" date="2019" name="Int. J. Syst. Evol. Microbiol.">
        <title>The Global Catalogue of Microorganisms (GCM) 10K type strain sequencing project: providing services to taxonomists for standard genome sequencing and annotation.</title>
        <authorList>
            <consortium name="The Broad Institute Genomics Platform"/>
            <consortium name="The Broad Institute Genome Sequencing Center for Infectious Disease"/>
            <person name="Wu L."/>
            <person name="Ma J."/>
        </authorList>
    </citation>
    <scope>NUCLEOTIDE SEQUENCE [LARGE SCALE GENOMIC DNA]</scope>
    <source>
        <strain evidence="2 3">JCM 16331</strain>
    </source>
</reference>
<dbReference type="Pfam" id="PF11391">
    <property type="entry name" value="DUF2798"/>
    <property type="match status" value="1"/>
</dbReference>
<evidence type="ECO:0008006" key="4">
    <source>
        <dbReference type="Google" id="ProtNLM"/>
    </source>
</evidence>
<evidence type="ECO:0000313" key="3">
    <source>
        <dbReference type="Proteomes" id="UP000608850"/>
    </source>
</evidence>
<keyword evidence="1" id="KW-1133">Transmembrane helix</keyword>
<evidence type="ECO:0000313" key="2">
    <source>
        <dbReference type="EMBL" id="GGN22062.1"/>
    </source>
</evidence>
<evidence type="ECO:0000256" key="1">
    <source>
        <dbReference type="SAM" id="Phobius"/>
    </source>
</evidence>
<keyword evidence="3" id="KW-1185">Reference proteome</keyword>
<accession>A0A830GD57</accession>
<comment type="caution">
    <text evidence="2">The sequence shown here is derived from an EMBL/GenBank/DDBJ whole genome shotgun (WGS) entry which is preliminary data.</text>
</comment>
<dbReference type="AlphaFoldDB" id="A0A830GD57"/>
<keyword evidence="1" id="KW-0812">Transmembrane</keyword>
<gene>
    <name evidence="2" type="ORF">GCM10009021_24370</name>
</gene>